<evidence type="ECO:0000313" key="3">
    <source>
        <dbReference type="EMBL" id="TVU22929.1"/>
    </source>
</evidence>
<evidence type="ECO:0000313" key="2">
    <source>
        <dbReference type="EMBL" id="TVU22914.1"/>
    </source>
</evidence>
<dbReference type="EMBL" id="RWGY01000026">
    <property type="protein sequence ID" value="TVU22914.1"/>
    <property type="molecule type" value="Genomic_DNA"/>
</dbReference>
<dbReference type="OrthoDB" id="1899721at2759"/>
<sequence length="504" mass="54897">MESPEPAENVAALEAELAAKSSRIAELEARVSTLEAENSRLRKAMAKEEAAGLPGEEDPIFGRLDEDSGGHKQMAAEKLGGGADCDVVVLSDGEEGIAADANKRMSTEEGVVIPTPRKRAVRVVAAESEDEAVGDAEGGGESDKGNARCDNGVDLEDDDVSVTPRGKKRAAALVVSSDSEDEDVNAGDPGRAKDDGNAKEDDMPSRKRALRGVSDSEEEDGNDGVHVAGSKCPSHLVVTDTESDDEDDRIPICQVLKKIRKDRLNEDADYDELGEAKGCSTSATRRSARSVKNQSKKGRAVRRMLHFGESDESEGSDDDDDDNDDMGDFINDENSPERASGSAEESCSETNVSGASGPNEELSPKPQKSDSEINYADVIASIGRKKKTKDWKLEGEMLAAFEKHPELCLKAVCALYRRQTEDEQRQKATFVHNKEGFSQIDARRASWIAEFLLDGDPYGPLKKTVQDLESYDRYALNFCRKVASRYSKQLFAIYQSQEDPHFHP</sequence>
<dbReference type="Proteomes" id="UP000324897">
    <property type="component" value="Unassembled WGS sequence"/>
</dbReference>
<feature type="region of interest" description="Disordered" evidence="1">
    <location>
        <begin position="45"/>
        <end position="68"/>
    </location>
</feature>
<dbReference type="EMBL" id="RWGY01000026">
    <property type="protein sequence ID" value="TVU22929.1"/>
    <property type="molecule type" value="Genomic_DNA"/>
</dbReference>
<feature type="region of interest" description="Disordered" evidence="1">
    <location>
        <begin position="261"/>
        <end position="370"/>
    </location>
</feature>
<evidence type="ECO:0000313" key="4">
    <source>
        <dbReference type="Proteomes" id="UP000324897"/>
    </source>
</evidence>
<protein>
    <submittedName>
        <fullName evidence="2">Uncharacterized protein</fullName>
    </submittedName>
</protein>
<keyword evidence="4" id="KW-1185">Reference proteome</keyword>
<dbReference type="AlphaFoldDB" id="A0A5J9UHK3"/>
<proteinExistence type="predicted"/>
<gene>
    <name evidence="2" type="ORF">EJB05_32635</name>
    <name evidence="3" type="ORF">EJB05_32650</name>
</gene>
<dbReference type="Gramene" id="TVU22914">
    <property type="protein sequence ID" value="TVU22914"/>
    <property type="gene ID" value="EJB05_32635"/>
</dbReference>
<organism evidence="2 4">
    <name type="scientific">Eragrostis curvula</name>
    <name type="common">weeping love grass</name>
    <dbReference type="NCBI Taxonomy" id="38414"/>
    <lineage>
        <taxon>Eukaryota</taxon>
        <taxon>Viridiplantae</taxon>
        <taxon>Streptophyta</taxon>
        <taxon>Embryophyta</taxon>
        <taxon>Tracheophyta</taxon>
        <taxon>Spermatophyta</taxon>
        <taxon>Magnoliopsida</taxon>
        <taxon>Liliopsida</taxon>
        <taxon>Poales</taxon>
        <taxon>Poaceae</taxon>
        <taxon>PACMAD clade</taxon>
        <taxon>Chloridoideae</taxon>
        <taxon>Eragrostideae</taxon>
        <taxon>Eragrostidinae</taxon>
        <taxon>Eragrostis</taxon>
    </lineage>
</organism>
<dbReference type="PANTHER" id="PTHR34380:SF1">
    <property type="entry name" value="OS01G0221300 PROTEIN"/>
    <property type="match status" value="1"/>
</dbReference>
<dbReference type="PANTHER" id="PTHR34380">
    <property type="entry name" value="BNAA03G12380D PROTEIN"/>
    <property type="match status" value="1"/>
</dbReference>
<dbReference type="Gramene" id="TVU22929">
    <property type="protein sequence ID" value="TVU22929"/>
    <property type="gene ID" value="EJB05_32650"/>
</dbReference>
<feature type="compositionally biased region" description="Polar residues" evidence="1">
    <location>
        <begin position="343"/>
        <end position="356"/>
    </location>
</feature>
<feature type="compositionally biased region" description="Basic and acidic residues" evidence="1">
    <location>
        <begin position="190"/>
        <end position="205"/>
    </location>
</feature>
<comment type="caution">
    <text evidence="2">The sequence shown here is derived from an EMBL/GenBank/DDBJ whole genome shotgun (WGS) entry which is preliminary data.</text>
</comment>
<feature type="compositionally biased region" description="Acidic residues" evidence="1">
    <location>
        <begin position="127"/>
        <end position="140"/>
    </location>
</feature>
<reference evidence="2 4" key="1">
    <citation type="journal article" date="2019" name="Sci. Rep.">
        <title>A high-quality genome of Eragrostis curvula grass provides insights into Poaceae evolution and supports new strategies to enhance forage quality.</title>
        <authorList>
            <person name="Carballo J."/>
            <person name="Santos B.A.C.M."/>
            <person name="Zappacosta D."/>
            <person name="Garbus I."/>
            <person name="Selva J.P."/>
            <person name="Gallo C.A."/>
            <person name="Diaz A."/>
            <person name="Albertini E."/>
            <person name="Caccamo M."/>
            <person name="Echenique V."/>
        </authorList>
    </citation>
    <scope>NUCLEOTIDE SEQUENCE [LARGE SCALE GENOMIC DNA]</scope>
    <source>
        <strain evidence="4">cv. Victoria</strain>
        <tissue evidence="2">Leaf</tissue>
    </source>
</reference>
<feature type="compositionally biased region" description="Basic residues" evidence="1">
    <location>
        <begin position="286"/>
        <end position="305"/>
    </location>
</feature>
<accession>A0A5J9UHK3</accession>
<name>A0A5J9UHK3_9POAL</name>
<feature type="region of interest" description="Disordered" evidence="1">
    <location>
        <begin position="123"/>
        <end position="246"/>
    </location>
</feature>
<evidence type="ECO:0000256" key="1">
    <source>
        <dbReference type="SAM" id="MobiDB-lite"/>
    </source>
</evidence>
<feature type="compositionally biased region" description="Acidic residues" evidence="1">
    <location>
        <begin position="310"/>
        <end position="331"/>
    </location>
</feature>